<dbReference type="EMBL" id="JSUQ01000011">
    <property type="protein sequence ID" value="KHQ52580.1"/>
    <property type="molecule type" value="Genomic_DNA"/>
</dbReference>
<accession>A0A0B3RN08</accession>
<dbReference type="SUPFAM" id="SSF52096">
    <property type="entry name" value="ClpP/crotonase"/>
    <property type="match status" value="1"/>
</dbReference>
<feature type="signal peptide" evidence="1">
    <location>
        <begin position="1"/>
        <end position="26"/>
    </location>
</feature>
<keyword evidence="1" id="KW-0732">Signal</keyword>
<dbReference type="AlphaFoldDB" id="A0A0B3RN08"/>
<dbReference type="RefSeq" id="WP_043143095.1">
    <property type="nucleotide sequence ID" value="NZ_JSUQ01000011.1"/>
</dbReference>
<dbReference type="OrthoDB" id="7838311at2"/>
<keyword evidence="3" id="KW-1185">Reference proteome</keyword>
<proteinExistence type="predicted"/>
<evidence type="ECO:0000313" key="3">
    <source>
        <dbReference type="Proteomes" id="UP000030960"/>
    </source>
</evidence>
<sequence>MTSALRLLLLAVFCFHVLTGTRPASAATITRGGDAVMGCRLSISGQIEEGDADALRALLDQIGFTADYSPVGRRICLDSPGGGLREALAMADLIGERAYGTAVPAGAACESACAVIFLAGRYRHPEAGGAHSNDRLLHPRGRLGFHAPSLLLGDRAYTRDEVDTAYAIALDSMAGVLRHRADMGTAIPDSLFLALLGTPPFEMTYVETVGQAAQWEIAVAPVAFPAGNAQQALSNLCWHVDSGLTDYPLQSEPRPLDFTYEDIDDTSVYALSNRRFRYEGSARCELRIFGDYGPVRYMGGASYTGGATDQDISGQAFPYMLYPPDTPIADLPVWTEGDDAHVRAFFRAVQDPGSAGGAVGGFNNCRLASTSARVINVNEFVNLRAAPGLRAPIVGQVRLADRVQVPDTGRLLPLRDSERGQECLNFCRALTEYPSSEDVRRRAEGCIAENMLWYQVVAPDGNTGFVSRHFLAE</sequence>
<dbReference type="Gene3D" id="3.90.226.10">
    <property type="entry name" value="2-enoyl-CoA Hydratase, Chain A, domain 1"/>
    <property type="match status" value="1"/>
</dbReference>
<organism evidence="2 3">
    <name type="scientific">Mameliella alba</name>
    <dbReference type="NCBI Taxonomy" id="561184"/>
    <lineage>
        <taxon>Bacteria</taxon>
        <taxon>Pseudomonadati</taxon>
        <taxon>Pseudomonadota</taxon>
        <taxon>Alphaproteobacteria</taxon>
        <taxon>Rhodobacterales</taxon>
        <taxon>Roseobacteraceae</taxon>
        <taxon>Mameliella</taxon>
    </lineage>
</organism>
<dbReference type="Proteomes" id="UP000030960">
    <property type="component" value="Unassembled WGS sequence"/>
</dbReference>
<comment type="caution">
    <text evidence="2">The sequence shown here is derived from an EMBL/GenBank/DDBJ whole genome shotgun (WGS) entry which is preliminary data.</text>
</comment>
<dbReference type="Gene3D" id="2.30.30.40">
    <property type="entry name" value="SH3 Domains"/>
    <property type="match status" value="1"/>
</dbReference>
<keyword evidence="2" id="KW-0449">Lipoprotein</keyword>
<gene>
    <name evidence="2" type="ORF">OA50_03055</name>
</gene>
<reference evidence="2 3" key="1">
    <citation type="submission" date="2014-10" db="EMBL/GenBank/DDBJ databases">
        <title>Genome sequence of Ponticoccus sp. strain UMTAT08 isolated from clonal culture of toxic dinoflagellate Alexandrium tamiyavanichii.</title>
        <authorList>
            <person name="Gan H.Y."/>
            <person name="Muhd D.-D."/>
            <person name="Mohd Noor M.E."/>
            <person name="Yeong Y.S."/>
            <person name="Usup G."/>
        </authorList>
    </citation>
    <scope>NUCLEOTIDE SEQUENCE [LARGE SCALE GENOMIC DNA]</scope>
    <source>
        <strain evidence="2 3">UMTAT08</strain>
    </source>
</reference>
<feature type="chain" id="PRO_5002098668" evidence="1">
    <location>
        <begin position="27"/>
        <end position="473"/>
    </location>
</feature>
<evidence type="ECO:0000256" key="1">
    <source>
        <dbReference type="SAM" id="SignalP"/>
    </source>
</evidence>
<protein>
    <submittedName>
        <fullName evidence="2">Putative Lipoprotein</fullName>
    </submittedName>
</protein>
<name>A0A0B3RN08_9RHOB</name>
<evidence type="ECO:0000313" key="2">
    <source>
        <dbReference type="EMBL" id="KHQ52580.1"/>
    </source>
</evidence>
<dbReference type="InterPro" id="IPR029045">
    <property type="entry name" value="ClpP/crotonase-like_dom_sf"/>
</dbReference>